<keyword evidence="2" id="KW-0378">Hydrolase</keyword>
<dbReference type="GO" id="GO:0004806">
    <property type="term" value="F:triacylglycerol lipase activity"/>
    <property type="evidence" value="ECO:0007669"/>
    <property type="project" value="TreeGrafter"/>
</dbReference>
<dbReference type="PANTHER" id="PTHR43433">
    <property type="entry name" value="HYDROLASE, ALPHA/BETA FOLD FAMILY PROTEIN"/>
    <property type="match status" value="1"/>
</dbReference>
<dbReference type="InterPro" id="IPR050471">
    <property type="entry name" value="AB_hydrolase"/>
</dbReference>
<comment type="caution">
    <text evidence="2">The sequence shown here is derived from an EMBL/GenBank/DDBJ whole genome shotgun (WGS) entry which is preliminary data.</text>
</comment>
<proteinExistence type="predicted"/>
<dbReference type="AlphaFoldDB" id="A0A923MFB7"/>
<dbReference type="PRINTS" id="PR00111">
    <property type="entry name" value="ABHYDROLASE"/>
</dbReference>
<protein>
    <submittedName>
        <fullName evidence="2">Alpha/beta fold hydrolase</fullName>
    </submittedName>
</protein>
<dbReference type="EMBL" id="JACORU010000015">
    <property type="protein sequence ID" value="MBC5768224.1"/>
    <property type="molecule type" value="Genomic_DNA"/>
</dbReference>
<dbReference type="InterPro" id="IPR029058">
    <property type="entry name" value="AB_hydrolase_fold"/>
</dbReference>
<evidence type="ECO:0000313" key="3">
    <source>
        <dbReference type="Proteomes" id="UP000596827"/>
    </source>
</evidence>
<organism evidence="2 3">
    <name type="scientific">Ramlibacter albus</name>
    <dbReference type="NCBI Taxonomy" id="2079448"/>
    <lineage>
        <taxon>Bacteria</taxon>
        <taxon>Pseudomonadati</taxon>
        <taxon>Pseudomonadota</taxon>
        <taxon>Betaproteobacteria</taxon>
        <taxon>Burkholderiales</taxon>
        <taxon>Comamonadaceae</taxon>
        <taxon>Ramlibacter</taxon>
    </lineage>
</organism>
<dbReference type="RefSeq" id="WP_255429598.1">
    <property type="nucleotide sequence ID" value="NZ_JACORU010000015.1"/>
</dbReference>
<sequence length="242" mass="26170">MIHGAEADSSMFEALMGALAMDFSVVAYDQRDSGRTENSDTEYGLVDLADDAADLIRNIAGASGASRANVYGTSFGGQIAQVLAARHPDVVDRLILGSTWRVGRPVAEVNPQAVQELARLRTDAQRNAAAIATWFFTQDYLSAHPEVIEIFRGTTRSAEQQLRRSRVLVNPPSIDFSRVSARTLLMAGTRDRLIPPAATFELAKDIANARQVELAGVPHVGPIEAPDRVAQAVRAFLVKTAE</sequence>
<accession>A0A923MFB7</accession>
<evidence type="ECO:0000313" key="2">
    <source>
        <dbReference type="EMBL" id="MBC5768224.1"/>
    </source>
</evidence>
<dbReference type="InterPro" id="IPR000073">
    <property type="entry name" value="AB_hydrolase_1"/>
</dbReference>
<evidence type="ECO:0000259" key="1">
    <source>
        <dbReference type="Pfam" id="PF00561"/>
    </source>
</evidence>
<dbReference type="Pfam" id="PF00561">
    <property type="entry name" value="Abhydrolase_1"/>
    <property type="match status" value="1"/>
</dbReference>
<dbReference type="SUPFAM" id="SSF53474">
    <property type="entry name" value="alpha/beta-Hydrolases"/>
    <property type="match status" value="1"/>
</dbReference>
<dbReference type="Proteomes" id="UP000596827">
    <property type="component" value="Unassembled WGS sequence"/>
</dbReference>
<keyword evidence="3" id="KW-1185">Reference proteome</keyword>
<dbReference type="GO" id="GO:0046503">
    <property type="term" value="P:glycerolipid catabolic process"/>
    <property type="evidence" value="ECO:0007669"/>
    <property type="project" value="TreeGrafter"/>
</dbReference>
<dbReference type="PANTHER" id="PTHR43433:SF5">
    <property type="entry name" value="AB HYDROLASE-1 DOMAIN-CONTAINING PROTEIN"/>
    <property type="match status" value="1"/>
</dbReference>
<name>A0A923MFB7_9BURK</name>
<gene>
    <name evidence="2" type="ORF">H8R02_27415</name>
</gene>
<dbReference type="Gene3D" id="3.40.50.1820">
    <property type="entry name" value="alpha/beta hydrolase"/>
    <property type="match status" value="1"/>
</dbReference>
<reference evidence="2" key="1">
    <citation type="submission" date="2020-08" db="EMBL/GenBank/DDBJ databases">
        <title>Ramlibacter sp. GTP1 16S ribosomal RNA gene genome sequencing and assembly.</title>
        <authorList>
            <person name="Kang M."/>
        </authorList>
    </citation>
    <scope>NUCLEOTIDE SEQUENCE</scope>
    <source>
        <strain evidence="2">GTP1</strain>
    </source>
</reference>
<feature type="domain" description="AB hydrolase-1" evidence="1">
    <location>
        <begin position="1"/>
        <end position="226"/>
    </location>
</feature>